<keyword evidence="8 9" id="KW-0046">Antibiotic resistance</keyword>
<evidence type="ECO:0000256" key="5">
    <source>
        <dbReference type="ARBA" id="ARBA00022729"/>
    </source>
</evidence>
<comment type="catalytic activity">
    <reaction evidence="9">
        <text>a beta-lactam + H2O = a substituted beta-amino acid</text>
        <dbReference type="Rhea" id="RHEA:20401"/>
        <dbReference type="ChEBI" id="CHEBI:15377"/>
        <dbReference type="ChEBI" id="CHEBI:35627"/>
        <dbReference type="ChEBI" id="CHEBI:140347"/>
        <dbReference type="EC" id="3.5.2.6"/>
    </reaction>
</comment>
<dbReference type="InterPro" id="IPR001460">
    <property type="entry name" value="PCN-bd_Tpept"/>
</dbReference>
<dbReference type="SUPFAM" id="SSF56601">
    <property type="entry name" value="beta-lactamase/transpeptidase-like"/>
    <property type="match status" value="1"/>
</dbReference>
<feature type="domain" description="Penicillin-binding protein transpeptidase" evidence="11">
    <location>
        <begin position="360"/>
        <end position="633"/>
    </location>
</feature>
<keyword evidence="13" id="KW-0132">Cell division</keyword>
<keyword evidence="14" id="KW-1185">Reference proteome</keyword>
<keyword evidence="7" id="KW-0472">Membrane</keyword>
<feature type="signal peptide" evidence="10">
    <location>
        <begin position="1"/>
        <end position="27"/>
    </location>
</feature>
<gene>
    <name evidence="13" type="ORF">JOF45_001951</name>
</gene>
<evidence type="ECO:0000256" key="7">
    <source>
        <dbReference type="ARBA" id="ARBA00023136"/>
    </source>
</evidence>
<evidence type="ECO:0000256" key="10">
    <source>
        <dbReference type="SAM" id="SignalP"/>
    </source>
</evidence>
<proteinExistence type="inferred from homology"/>
<comment type="subcellular location">
    <subcellularLocation>
        <location evidence="1">Membrane</location>
    </subcellularLocation>
</comment>
<dbReference type="PANTHER" id="PTHR30627:SF24">
    <property type="entry name" value="PENICILLIN-BINDING PROTEIN 4B"/>
    <property type="match status" value="1"/>
</dbReference>
<dbReference type="InterPro" id="IPR012338">
    <property type="entry name" value="Beta-lactam/transpept-like"/>
</dbReference>
<keyword evidence="5 10" id="KW-0732">Signal</keyword>
<evidence type="ECO:0000256" key="8">
    <source>
        <dbReference type="ARBA" id="ARBA00023251"/>
    </source>
</evidence>
<feature type="chain" id="PRO_5045599596" description="Beta-lactamase" evidence="10">
    <location>
        <begin position="28"/>
        <end position="642"/>
    </location>
</feature>
<keyword evidence="13" id="KW-0131">Cell cycle</keyword>
<accession>A0ABS4T3B3</accession>
<evidence type="ECO:0000256" key="4">
    <source>
        <dbReference type="ARBA" id="ARBA00012865"/>
    </source>
</evidence>
<comment type="similarity">
    <text evidence="2">Belongs to the transpeptidase family.</text>
</comment>
<evidence type="ECO:0000256" key="2">
    <source>
        <dbReference type="ARBA" id="ARBA00007171"/>
    </source>
</evidence>
<evidence type="ECO:0000313" key="14">
    <source>
        <dbReference type="Proteomes" id="UP001519331"/>
    </source>
</evidence>
<protein>
    <recommendedName>
        <fullName evidence="4 9">Beta-lactamase</fullName>
        <ecNumber evidence="4 9">3.5.2.6</ecNumber>
    </recommendedName>
</protein>
<dbReference type="RefSeq" id="WP_210049408.1">
    <property type="nucleotide sequence ID" value="NZ_JAGINX010000001.1"/>
</dbReference>
<dbReference type="Proteomes" id="UP001519331">
    <property type="component" value="Unassembled WGS sequence"/>
</dbReference>
<dbReference type="InterPro" id="IPR002137">
    <property type="entry name" value="Beta-lactam_class-D_AS"/>
</dbReference>
<evidence type="ECO:0000313" key="13">
    <source>
        <dbReference type="EMBL" id="MBP2318932.1"/>
    </source>
</evidence>
<dbReference type="SUPFAM" id="SSF56519">
    <property type="entry name" value="Penicillin binding protein dimerisation domain"/>
    <property type="match status" value="1"/>
</dbReference>
<dbReference type="Pfam" id="PF00905">
    <property type="entry name" value="Transpeptidase"/>
    <property type="match status" value="1"/>
</dbReference>
<name>A0ABS4T3B3_9MICC</name>
<dbReference type="GO" id="GO:0051301">
    <property type="term" value="P:cell division"/>
    <property type="evidence" value="ECO:0007669"/>
    <property type="project" value="UniProtKB-KW"/>
</dbReference>
<keyword evidence="6 9" id="KW-0378">Hydrolase</keyword>
<dbReference type="Gene3D" id="3.40.710.10">
    <property type="entry name" value="DD-peptidase/beta-lactamase superfamily"/>
    <property type="match status" value="1"/>
</dbReference>
<dbReference type="InterPro" id="IPR050515">
    <property type="entry name" value="Beta-lactam/transpept"/>
</dbReference>
<evidence type="ECO:0000256" key="9">
    <source>
        <dbReference type="RuleBase" id="RU361140"/>
    </source>
</evidence>
<evidence type="ECO:0000256" key="6">
    <source>
        <dbReference type="ARBA" id="ARBA00022801"/>
    </source>
</evidence>
<dbReference type="Gene3D" id="3.90.1310.10">
    <property type="entry name" value="Penicillin-binding protein 2a (Domain 2)"/>
    <property type="match status" value="1"/>
</dbReference>
<evidence type="ECO:0000259" key="12">
    <source>
        <dbReference type="Pfam" id="PF03717"/>
    </source>
</evidence>
<organism evidence="13 14">
    <name type="scientific">Nesterenkonia lacusekhoensis</name>
    <dbReference type="NCBI Taxonomy" id="150832"/>
    <lineage>
        <taxon>Bacteria</taxon>
        <taxon>Bacillati</taxon>
        <taxon>Actinomycetota</taxon>
        <taxon>Actinomycetes</taxon>
        <taxon>Micrococcales</taxon>
        <taxon>Micrococcaceae</taxon>
        <taxon>Nesterenkonia</taxon>
    </lineage>
</organism>
<dbReference type="EMBL" id="JAGINX010000001">
    <property type="protein sequence ID" value="MBP2318932.1"/>
    <property type="molecule type" value="Genomic_DNA"/>
</dbReference>
<dbReference type="InterPro" id="IPR036138">
    <property type="entry name" value="PBP_dimer_sf"/>
</dbReference>
<dbReference type="InterPro" id="IPR005311">
    <property type="entry name" value="PBP_dimer"/>
</dbReference>
<evidence type="ECO:0000256" key="1">
    <source>
        <dbReference type="ARBA" id="ARBA00004370"/>
    </source>
</evidence>
<comment type="similarity">
    <text evidence="3 9">Belongs to the class-D beta-lactamase family.</text>
</comment>
<comment type="caution">
    <text evidence="13">The sequence shown here is derived from an EMBL/GenBank/DDBJ whole genome shotgun (WGS) entry which is preliminary data.</text>
</comment>
<evidence type="ECO:0000256" key="3">
    <source>
        <dbReference type="ARBA" id="ARBA00007898"/>
    </source>
</evidence>
<sequence length="642" mass="67651">MRFSSSRSAPVLGVAALLILTGCSEDAAELIDRDAASVAEALGTGDFAEVELRSGSSEELSDGVENLHEPLDGLSPEVTVGEIEVDEPEDDSPQPPTATVELHHSWDLESLGVEDDAWEYETEATFIYSEDAEVWQLDAGPEIIYPGYRGYEAVGLSTVPAQRGRIMDDDGTAMVYDRDVLRIGIDKTQLSDGVPDEETQREAAEQLAELVDIDAEGYAETVLAHGDEAFVEAIVHRRDSDAVTAAELEAIPGAFAHEDQMPLAESADFAPLLLGRVGPVTAEHLEENPALMAGDSIGLGGLQSIHDEQLRGTPGISIEMDGRTVFSRDAESGEDLETAMNPRMQDLAQEIVDDQDVPASLVAIRPSDGGILAAASHSPDGGQIEHATQSTYAPGSTFKVVSSLAMLRDGLTPDSEVSCPNTTVVNGQEFGNVPGYPEEYVGTIPFRDAVAVSCNTLFATSSDDVTSEEVAQAALDLGLDNEVGIGVPAIKGSVPEDSEDNLHAANLFGQGEVEASTLGMATVAASIGAGHTVHPHLAVPEEPREGDGLTEQEAEDLLTLMTDTTDFGTLETMESVPGEHVYAKTGTAEVGSGDDAYAHTWVIAVQGDLAVAIFLEEGEFGGSTNGPLLHEFLSGAHDILGS</sequence>
<reference evidence="13 14" key="1">
    <citation type="submission" date="2021-03" db="EMBL/GenBank/DDBJ databases">
        <title>Sequencing the genomes of 1000 actinobacteria strains.</title>
        <authorList>
            <person name="Klenk H.-P."/>
        </authorList>
    </citation>
    <scope>NUCLEOTIDE SEQUENCE [LARGE SCALE GENOMIC DNA]</scope>
    <source>
        <strain evidence="13 14">DSM 12544</strain>
    </source>
</reference>
<dbReference type="Pfam" id="PF03717">
    <property type="entry name" value="PBP_dimer"/>
    <property type="match status" value="1"/>
</dbReference>
<dbReference type="PROSITE" id="PS51257">
    <property type="entry name" value="PROKAR_LIPOPROTEIN"/>
    <property type="match status" value="1"/>
</dbReference>
<dbReference type="PANTHER" id="PTHR30627">
    <property type="entry name" value="PEPTIDOGLYCAN D,D-TRANSPEPTIDASE"/>
    <property type="match status" value="1"/>
</dbReference>
<feature type="domain" description="Penicillin-binding protein dimerisation" evidence="12">
    <location>
        <begin position="159"/>
        <end position="318"/>
    </location>
</feature>
<dbReference type="EC" id="3.5.2.6" evidence="4 9"/>
<dbReference type="PROSITE" id="PS00337">
    <property type="entry name" value="BETA_LACTAMASE_D"/>
    <property type="match status" value="1"/>
</dbReference>
<evidence type="ECO:0000259" key="11">
    <source>
        <dbReference type="Pfam" id="PF00905"/>
    </source>
</evidence>